<protein>
    <submittedName>
        <fullName evidence="1">TetR/AcrR family transcriptional regulator</fullName>
    </submittedName>
</protein>
<gene>
    <name evidence="1" type="ORF">H9830_01825</name>
</gene>
<evidence type="ECO:0000313" key="1">
    <source>
        <dbReference type="EMBL" id="HIY65000.1"/>
    </source>
</evidence>
<feature type="non-terminal residue" evidence="1">
    <location>
        <position position="1"/>
    </location>
</feature>
<reference evidence="1" key="2">
    <citation type="submission" date="2021-04" db="EMBL/GenBank/DDBJ databases">
        <authorList>
            <person name="Gilroy R."/>
        </authorList>
    </citation>
    <scope>NUCLEOTIDE SEQUENCE</scope>
    <source>
        <strain evidence="1">ChiGjej1B1-98</strain>
    </source>
</reference>
<dbReference type="Proteomes" id="UP000824005">
    <property type="component" value="Unassembled WGS sequence"/>
</dbReference>
<dbReference type="InterPro" id="IPR036271">
    <property type="entry name" value="Tet_transcr_reg_TetR-rel_C_sf"/>
</dbReference>
<dbReference type="AlphaFoldDB" id="A0A9D2C960"/>
<sequence>KAAIVDAAYADTLSALVADISAVLDSAEPADRPAAYIRTMVRHFREHPSSVRMITEAMRSGDADHERKERWGPLAAIIDEAAAVHGAGDVRARDLAVIVGGAIDGIVIEQLEDPAYDSAAAAERLVTMLESMIAR</sequence>
<dbReference type="EMBL" id="DXDC01000048">
    <property type="protein sequence ID" value="HIY65000.1"/>
    <property type="molecule type" value="Genomic_DNA"/>
</dbReference>
<comment type="caution">
    <text evidence="1">The sequence shown here is derived from an EMBL/GenBank/DDBJ whole genome shotgun (WGS) entry which is preliminary data.</text>
</comment>
<organism evidence="1 2">
    <name type="scientific">Candidatus Agrococcus pullicola</name>
    <dbReference type="NCBI Taxonomy" id="2838429"/>
    <lineage>
        <taxon>Bacteria</taxon>
        <taxon>Bacillati</taxon>
        <taxon>Actinomycetota</taxon>
        <taxon>Actinomycetes</taxon>
        <taxon>Micrococcales</taxon>
        <taxon>Microbacteriaceae</taxon>
        <taxon>Agrococcus</taxon>
    </lineage>
</organism>
<dbReference type="Gene3D" id="1.10.357.10">
    <property type="entry name" value="Tetracycline Repressor, domain 2"/>
    <property type="match status" value="1"/>
</dbReference>
<proteinExistence type="predicted"/>
<accession>A0A9D2C960</accession>
<dbReference type="SUPFAM" id="SSF48498">
    <property type="entry name" value="Tetracyclin repressor-like, C-terminal domain"/>
    <property type="match status" value="1"/>
</dbReference>
<evidence type="ECO:0000313" key="2">
    <source>
        <dbReference type="Proteomes" id="UP000824005"/>
    </source>
</evidence>
<name>A0A9D2C960_9MICO</name>
<reference evidence="1" key="1">
    <citation type="journal article" date="2021" name="PeerJ">
        <title>Extensive microbial diversity within the chicken gut microbiome revealed by metagenomics and culture.</title>
        <authorList>
            <person name="Gilroy R."/>
            <person name="Ravi A."/>
            <person name="Getino M."/>
            <person name="Pursley I."/>
            <person name="Horton D.L."/>
            <person name="Alikhan N.F."/>
            <person name="Baker D."/>
            <person name="Gharbi K."/>
            <person name="Hall N."/>
            <person name="Watson M."/>
            <person name="Adriaenssens E.M."/>
            <person name="Foster-Nyarko E."/>
            <person name="Jarju S."/>
            <person name="Secka A."/>
            <person name="Antonio M."/>
            <person name="Oren A."/>
            <person name="Chaudhuri R.R."/>
            <person name="La Ragione R."/>
            <person name="Hildebrand F."/>
            <person name="Pallen M.J."/>
        </authorList>
    </citation>
    <scope>NUCLEOTIDE SEQUENCE</scope>
    <source>
        <strain evidence="1">ChiGjej1B1-98</strain>
    </source>
</reference>